<name>A0AA47M959_MERPO</name>
<accession>A0AA47M959</accession>
<evidence type="ECO:0000259" key="2">
    <source>
        <dbReference type="PROSITE" id="PS50966"/>
    </source>
</evidence>
<evidence type="ECO:0000313" key="4">
    <source>
        <dbReference type="Proteomes" id="UP001174136"/>
    </source>
</evidence>
<dbReference type="PANTHER" id="PTHR47526">
    <property type="entry name" value="ATP-DEPENDENT DNA HELICASE"/>
    <property type="match status" value="1"/>
</dbReference>
<dbReference type="Gene3D" id="3.90.320.10">
    <property type="match status" value="1"/>
</dbReference>
<keyword evidence="4" id="KW-1185">Reference proteome</keyword>
<dbReference type="AlphaFoldDB" id="A0AA47M959"/>
<dbReference type="Proteomes" id="UP001174136">
    <property type="component" value="Unassembled WGS sequence"/>
</dbReference>
<dbReference type="GO" id="GO:0006281">
    <property type="term" value="P:DNA repair"/>
    <property type="evidence" value="ECO:0007669"/>
    <property type="project" value="UniProtKB-ARBA"/>
</dbReference>
<sequence>MAAVTVADISQEAIDEFWSQTEQISSRSHQKGLSYSMEGYVNDVVVETFGIKLQLQAKVYRSQCKREKPHLVAITIADNKIADQHCSCTAGEPGYCSHVIGLIHHVDRLRGKDHLSCTSQAQQWHRPRGKRIQSGQPITSVIVAKAKAKRKKKPVVCSYNPNRKESGVRAEVFEVIKNTTGAPISYLVSQTAVRVTVQGKELPIGCGLSYQLPLLNKPASSLPVSCSCADNIPRPLSPEISLPTPTAQLNQSFKLDEARKIQVATKAQAACEKWHKDREGRLTASNFGKILKRKKVTEEFIQSMYYPKPFTSKATSYGTASEPKAKDLYQHKY</sequence>
<evidence type="ECO:0000256" key="1">
    <source>
        <dbReference type="PROSITE-ProRule" id="PRU00325"/>
    </source>
</evidence>
<keyword evidence="1" id="KW-0862">Zinc</keyword>
<keyword evidence="1" id="KW-0863">Zinc-finger</keyword>
<dbReference type="InterPro" id="IPR007527">
    <property type="entry name" value="Znf_SWIM"/>
</dbReference>
<organism evidence="3 4">
    <name type="scientific">Merluccius polli</name>
    <name type="common">Benguela hake</name>
    <name type="synonym">Merluccius cadenati</name>
    <dbReference type="NCBI Taxonomy" id="89951"/>
    <lineage>
        <taxon>Eukaryota</taxon>
        <taxon>Metazoa</taxon>
        <taxon>Chordata</taxon>
        <taxon>Craniata</taxon>
        <taxon>Vertebrata</taxon>
        <taxon>Euteleostomi</taxon>
        <taxon>Actinopterygii</taxon>
        <taxon>Neopterygii</taxon>
        <taxon>Teleostei</taxon>
        <taxon>Neoteleostei</taxon>
        <taxon>Acanthomorphata</taxon>
        <taxon>Zeiogadaria</taxon>
        <taxon>Gadariae</taxon>
        <taxon>Gadiformes</taxon>
        <taxon>Gadoidei</taxon>
        <taxon>Merlucciidae</taxon>
        <taxon>Merluccius</taxon>
    </lineage>
</organism>
<gene>
    <name evidence="3" type="ORF">N1851_028376</name>
</gene>
<dbReference type="GO" id="GO:0008270">
    <property type="term" value="F:zinc ion binding"/>
    <property type="evidence" value="ECO:0007669"/>
    <property type="project" value="UniProtKB-KW"/>
</dbReference>
<comment type="caution">
    <text evidence="3">The sequence shown here is derived from an EMBL/GenBank/DDBJ whole genome shotgun (WGS) entry which is preliminary data.</text>
</comment>
<evidence type="ECO:0000313" key="3">
    <source>
        <dbReference type="EMBL" id="KAK0135752.1"/>
    </source>
</evidence>
<dbReference type="SUPFAM" id="SSF52980">
    <property type="entry name" value="Restriction endonuclease-like"/>
    <property type="match status" value="1"/>
</dbReference>
<keyword evidence="1" id="KW-0479">Metal-binding</keyword>
<dbReference type="EMBL" id="JAOPHQ010005408">
    <property type="protein sequence ID" value="KAK0135752.1"/>
    <property type="molecule type" value="Genomic_DNA"/>
</dbReference>
<proteinExistence type="predicted"/>
<reference evidence="3" key="1">
    <citation type="journal article" date="2023" name="Front. Mar. Sci.">
        <title>A new Merluccius polli reference genome to investigate the effects of global change in West African waters.</title>
        <authorList>
            <person name="Mateo J.L."/>
            <person name="Blanco-Fernandez C."/>
            <person name="Garcia-Vazquez E."/>
            <person name="Machado-Schiaffino G."/>
        </authorList>
    </citation>
    <scope>NUCLEOTIDE SEQUENCE</scope>
    <source>
        <strain evidence="3">C29</strain>
        <tissue evidence="3">Fin</tissue>
    </source>
</reference>
<dbReference type="InterPro" id="IPR011335">
    <property type="entry name" value="Restrct_endonuc-II-like"/>
</dbReference>
<dbReference type="InterPro" id="IPR011604">
    <property type="entry name" value="PDDEXK-like_dom_sf"/>
</dbReference>
<dbReference type="PROSITE" id="PS50966">
    <property type="entry name" value="ZF_SWIM"/>
    <property type="match status" value="1"/>
</dbReference>
<protein>
    <recommendedName>
        <fullName evidence="2">SWIM-type domain-containing protein</fullName>
    </recommendedName>
</protein>
<feature type="domain" description="SWIM-type" evidence="2">
    <location>
        <begin position="70"/>
        <end position="107"/>
    </location>
</feature>
<dbReference type="PANTHER" id="PTHR47526:SF3">
    <property type="entry name" value="PHD-TYPE DOMAIN-CONTAINING PROTEIN"/>
    <property type="match status" value="1"/>
</dbReference>